<dbReference type="Proteomes" id="UP000055611">
    <property type="component" value="Chromosome"/>
</dbReference>
<evidence type="ECO:0000313" key="4">
    <source>
        <dbReference type="EMBL" id="TDT91676.1"/>
    </source>
</evidence>
<gene>
    <name evidence="3" type="ORF">AWY79_06010</name>
    <name evidence="4" type="ORF">EDC59_10173</name>
</gene>
<keyword evidence="1" id="KW-0812">Transmembrane</keyword>
<proteinExistence type="predicted"/>
<dbReference type="RefSeq" id="WP_066801596.1">
    <property type="nucleotide sequence ID" value="NZ_CP014206.1"/>
</dbReference>
<dbReference type="InterPro" id="IPR001638">
    <property type="entry name" value="Solute-binding_3/MltF_N"/>
</dbReference>
<reference evidence="3 5" key="1">
    <citation type="journal article" date="2016" name="Front. Microbiol.">
        <title>Genome Sequence of the Piezophilic, Mesophilic Sulfate-Reducing Bacterium Desulfovibrio indicus J2T.</title>
        <authorList>
            <person name="Cao J."/>
            <person name="Maignien L."/>
            <person name="Shao Z."/>
            <person name="Alain K."/>
            <person name="Jebbar M."/>
        </authorList>
    </citation>
    <scope>NUCLEOTIDE SEQUENCE [LARGE SCALE GENOMIC DNA]</scope>
    <source>
        <strain evidence="3 5">J2</strain>
    </source>
</reference>
<sequence length="275" mass="31390">MAFTHIFRRKDLCLLAGAVFVCTILSGGYFPCAADSLRVLTVNEPPANYIDTDGNITGFSVDVAKEIQRRIGDPTPIELLPERRLLSLAENGSHIVIGISRTPGREHRYHWITKLLFKPWILYSYKDNNTHIATLDQAKEVRVGVVNGDVREEFARENGFKRIDTTNSHLSNMRKLMEGRIDLAFLEPQGVAYECSVNKLELSAFKPRLVPYASEVYIAMPRDTDLDLFRRWEEAARDMKRDGTFFAIAVTWSMRLRDKYGIESIPTADELIFTQ</sequence>
<protein>
    <submittedName>
        <fullName evidence="4">Polar amino acid transport system substrate-binding protein</fullName>
    </submittedName>
</protein>
<name>A0A126QMM7_9BACT</name>
<keyword evidence="5" id="KW-1185">Reference proteome</keyword>
<organism evidence="4 6">
    <name type="scientific">Pseudodesulfovibrio indicus</name>
    <dbReference type="NCBI Taxonomy" id="1716143"/>
    <lineage>
        <taxon>Bacteria</taxon>
        <taxon>Pseudomonadati</taxon>
        <taxon>Thermodesulfobacteriota</taxon>
        <taxon>Desulfovibrionia</taxon>
        <taxon>Desulfovibrionales</taxon>
        <taxon>Desulfovibrionaceae</taxon>
    </lineage>
</organism>
<dbReference type="KEGG" id="dej:AWY79_06010"/>
<accession>A0A126QMM7</accession>
<dbReference type="Pfam" id="PF00497">
    <property type="entry name" value="SBP_bac_3"/>
    <property type="match status" value="1"/>
</dbReference>
<dbReference type="Proteomes" id="UP000295506">
    <property type="component" value="Unassembled WGS sequence"/>
</dbReference>
<feature type="domain" description="Solute-binding protein family 3/N-terminal" evidence="2">
    <location>
        <begin position="36"/>
        <end position="255"/>
    </location>
</feature>
<dbReference type="PANTHER" id="PTHR38834:SF3">
    <property type="entry name" value="SOLUTE-BINDING PROTEIN FAMILY 3_N-TERMINAL DOMAIN-CONTAINING PROTEIN"/>
    <property type="match status" value="1"/>
</dbReference>
<evidence type="ECO:0000313" key="6">
    <source>
        <dbReference type="Proteomes" id="UP000295506"/>
    </source>
</evidence>
<reference evidence="4 6" key="2">
    <citation type="submission" date="2019-03" db="EMBL/GenBank/DDBJ databases">
        <title>Genomic Encyclopedia of Type Strains, Phase IV (KMG-IV): sequencing the most valuable type-strain genomes for metagenomic binning, comparative biology and taxonomic classification.</title>
        <authorList>
            <person name="Goeker M."/>
        </authorList>
    </citation>
    <scope>NUCLEOTIDE SEQUENCE [LARGE SCALE GENOMIC DNA]</scope>
    <source>
        <strain evidence="4 6">DSM 101483</strain>
    </source>
</reference>
<dbReference type="AlphaFoldDB" id="A0A126QMM7"/>
<dbReference type="PANTHER" id="PTHR38834">
    <property type="entry name" value="PERIPLASMIC SUBSTRATE BINDING PROTEIN FAMILY 3"/>
    <property type="match status" value="1"/>
</dbReference>
<keyword evidence="1" id="KW-0472">Membrane</keyword>
<evidence type="ECO:0000256" key="1">
    <source>
        <dbReference type="SAM" id="Phobius"/>
    </source>
</evidence>
<dbReference type="OrthoDB" id="5453932at2"/>
<dbReference type="SUPFAM" id="SSF53850">
    <property type="entry name" value="Periplasmic binding protein-like II"/>
    <property type="match status" value="1"/>
</dbReference>
<evidence type="ECO:0000259" key="2">
    <source>
        <dbReference type="SMART" id="SM00062"/>
    </source>
</evidence>
<keyword evidence="1" id="KW-1133">Transmembrane helix</keyword>
<dbReference type="Gene3D" id="3.40.190.10">
    <property type="entry name" value="Periplasmic binding protein-like II"/>
    <property type="match status" value="2"/>
</dbReference>
<evidence type="ECO:0000313" key="3">
    <source>
        <dbReference type="EMBL" id="AMK10695.1"/>
    </source>
</evidence>
<feature type="transmembrane region" description="Helical" evidence="1">
    <location>
        <begin position="12"/>
        <end position="30"/>
    </location>
</feature>
<dbReference type="EMBL" id="CP014206">
    <property type="protein sequence ID" value="AMK10695.1"/>
    <property type="molecule type" value="Genomic_DNA"/>
</dbReference>
<dbReference type="EMBL" id="SOBK01000001">
    <property type="protein sequence ID" value="TDT91676.1"/>
    <property type="molecule type" value="Genomic_DNA"/>
</dbReference>
<evidence type="ECO:0000313" key="5">
    <source>
        <dbReference type="Proteomes" id="UP000055611"/>
    </source>
</evidence>
<dbReference type="SMART" id="SM00062">
    <property type="entry name" value="PBPb"/>
    <property type="match status" value="1"/>
</dbReference>